<feature type="compositionally biased region" description="Acidic residues" evidence="8">
    <location>
        <begin position="916"/>
        <end position="946"/>
    </location>
</feature>
<keyword evidence="11" id="KW-1185">Reference proteome</keyword>
<feature type="region of interest" description="Disordered" evidence="8">
    <location>
        <begin position="959"/>
        <end position="990"/>
    </location>
</feature>
<dbReference type="InterPro" id="IPR001494">
    <property type="entry name" value="Importin-beta_N"/>
</dbReference>
<keyword evidence="5" id="KW-0963">Cytoplasm</keyword>
<name>A0A813PHX8_9BILA</name>
<protein>
    <recommendedName>
        <fullName evidence="9">Importin N-terminal domain-containing protein</fullName>
    </recommendedName>
</protein>
<keyword evidence="6" id="KW-0653">Protein transport</keyword>
<evidence type="ECO:0000256" key="8">
    <source>
        <dbReference type="SAM" id="MobiDB-lite"/>
    </source>
</evidence>
<evidence type="ECO:0000259" key="9">
    <source>
        <dbReference type="PROSITE" id="PS50166"/>
    </source>
</evidence>
<evidence type="ECO:0000256" key="1">
    <source>
        <dbReference type="ARBA" id="ARBA00004123"/>
    </source>
</evidence>
<dbReference type="GO" id="GO:0006606">
    <property type="term" value="P:protein import into nucleus"/>
    <property type="evidence" value="ECO:0007669"/>
    <property type="project" value="TreeGrafter"/>
</dbReference>
<keyword evidence="7" id="KW-0539">Nucleus</keyword>
<dbReference type="PANTHER" id="PTHR10997:SF18">
    <property type="entry name" value="D-IMPORTIN 7_RANBP7"/>
    <property type="match status" value="1"/>
</dbReference>
<organism evidence="10 11">
    <name type="scientific">Adineta steineri</name>
    <dbReference type="NCBI Taxonomy" id="433720"/>
    <lineage>
        <taxon>Eukaryota</taxon>
        <taxon>Metazoa</taxon>
        <taxon>Spiralia</taxon>
        <taxon>Gnathifera</taxon>
        <taxon>Rotifera</taxon>
        <taxon>Eurotatoria</taxon>
        <taxon>Bdelloidea</taxon>
        <taxon>Adinetida</taxon>
        <taxon>Adinetidae</taxon>
        <taxon>Adineta</taxon>
    </lineage>
</organism>
<evidence type="ECO:0000256" key="6">
    <source>
        <dbReference type="ARBA" id="ARBA00022927"/>
    </source>
</evidence>
<comment type="similarity">
    <text evidence="3">Belongs to the importin beta family.</text>
</comment>
<dbReference type="PANTHER" id="PTHR10997">
    <property type="entry name" value="IMPORTIN-7, 8, 11"/>
    <property type="match status" value="1"/>
</dbReference>
<evidence type="ECO:0000313" key="11">
    <source>
        <dbReference type="Proteomes" id="UP000663832"/>
    </source>
</evidence>
<reference evidence="10" key="1">
    <citation type="submission" date="2021-02" db="EMBL/GenBank/DDBJ databases">
        <authorList>
            <person name="Nowell W R."/>
        </authorList>
    </citation>
    <scope>NUCLEOTIDE SEQUENCE</scope>
</reference>
<gene>
    <name evidence="10" type="ORF">QVE165_LOCUS1688</name>
</gene>
<evidence type="ECO:0000256" key="4">
    <source>
        <dbReference type="ARBA" id="ARBA00022448"/>
    </source>
</evidence>
<accession>A0A813PHX8</accession>
<proteinExistence type="inferred from homology"/>
<evidence type="ECO:0000256" key="3">
    <source>
        <dbReference type="ARBA" id="ARBA00007991"/>
    </source>
</evidence>
<evidence type="ECO:0000256" key="2">
    <source>
        <dbReference type="ARBA" id="ARBA00004496"/>
    </source>
</evidence>
<dbReference type="Pfam" id="PF25758">
    <property type="entry name" value="TPR_IPO11"/>
    <property type="match status" value="1"/>
</dbReference>
<feature type="compositionally biased region" description="Acidic residues" evidence="8">
    <location>
        <begin position="970"/>
        <end position="990"/>
    </location>
</feature>
<comment type="caution">
    <text evidence="10">The sequence shown here is derived from an EMBL/GenBank/DDBJ whole genome shotgun (WGS) entry which is preliminary data.</text>
</comment>
<evidence type="ECO:0000256" key="7">
    <source>
        <dbReference type="ARBA" id="ARBA00023242"/>
    </source>
</evidence>
<feature type="region of interest" description="Disordered" evidence="8">
    <location>
        <begin position="914"/>
        <end position="946"/>
    </location>
</feature>
<feature type="domain" description="Importin N-terminal" evidence="9">
    <location>
        <begin position="22"/>
        <end position="125"/>
    </location>
</feature>
<dbReference type="OrthoDB" id="760868at2759"/>
<dbReference type="GO" id="GO:0005635">
    <property type="term" value="C:nuclear envelope"/>
    <property type="evidence" value="ECO:0007669"/>
    <property type="project" value="TreeGrafter"/>
</dbReference>
<dbReference type="AlphaFoldDB" id="A0A813PHX8"/>
<comment type="subcellular location">
    <subcellularLocation>
        <location evidence="2">Cytoplasm</location>
    </subcellularLocation>
    <subcellularLocation>
        <location evidence="1">Nucleus</location>
    </subcellularLocation>
</comment>
<dbReference type="Gene3D" id="1.25.10.10">
    <property type="entry name" value="Leucine-rich Repeat Variant"/>
    <property type="match status" value="1"/>
</dbReference>
<evidence type="ECO:0000256" key="5">
    <source>
        <dbReference type="ARBA" id="ARBA00022490"/>
    </source>
</evidence>
<dbReference type="InterPro" id="IPR058669">
    <property type="entry name" value="TPR_IPO7/11-like"/>
</dbReference>
<dbReference type="Pfam" id="PF03810">
    <property type="entry name" value="IBN_N"/>
    <property type="match status" value="1"/>
</dbReference>
<dbReference type="Proteomes" id="UP000663832">
    <property type="component" value="Unassembled WGS sequence"/>
</dbReference>
<dbReference type="InterPro" id="IPR016024">
    <property type="entry name" value="ARM-type_fold"/>
</dbReference>
<dbReference type="SMART" id="SM00913">
    <property type="entry name" value="IBN_N"/>
    <property type="match status" value="1"/>
</dbReference>
<dbReference type="SUPFAM" id="SSF48371">
    <property type="entry name" value="ARM repeat"/>
    <property type="match status" value="1"/>
</dbReference>
<dbReference type="InterPro" id="IPR011989">
    <property type="entry name" value="ARM-like"/>
</dbReference>
<dbReference type="GO" id="GO:0031267">
    <property type="term" value="F:small GTPase binding"/>
    <property type="evidence" value="ECO:0007669"/>
    <property type="project" value="InterPro"/>
</dbReference>
<dbReference type="PROSITE" id="PS50166">
    <property type="entry name" value="IMPORTIN_B_NT"/>
    <property type="match status" value="1"/>
</dbReference>
<evidence type="ECO:0000313" key="10">
    <source>
        <dbReference type="EMBL" id="CAF0754402.1"/>
    </source>
</evidence>
<dbReference type="GO" id="GO:0005829">
    <property type="term" value="C:cytosol"/>
    <property type="evidence" value="ECO:0007669"/>
    <property type="project" value="TreeGrafter"/>
</dbReference>
<dbReference type="EMBL" id="CAJNOM010000005">
    <property type="protein sequence ID" value="CAF0754402.1"/>
    <property type="molecule type" value="Genomic_DNA"/>
</dbReference>
<keyword evidence="4" id="KW-0813">Transport</keyword>
<sequence length="1095" mass="124677">MDLAPVIEALQATLVPQLRKQAEEKLALFCKAPGFIPCLIQIILNEQCDMGSRQAGAILLKNHINTYWSDGNDPHSTTDPDILALADACNVNIPKVTGDNSNKVSLISDADKDYLRNVLIDAIIRTKDPLRCQLISTAGTMIKQDFPSKWPQFMNQIHTCLSTDNIETWNSVLLVFYTLVQYYEYKKVEDRGPMDDVMFVILPLLHQRFMQLFAHDDSDQSALIQKQILKIFHAYTQLHLSFRVLPSQTMASWLDICCMILERRLPERLDALDEDDRAEHPWWKCKKWALHILIRTFERHGSPANLPKAQSAERVEFANFYLKGFSAKVITLVFGILEAYRQKIYTSPRAVQLSLNYLRESVRHAFSWKIVQNNIVVLIQDIIYPLLCITDDDIELFNEEPVEFVRNRLDILDEYISPVSAAELFLADAVAKRKDVLMKTVSFLGTIIHNDTITTKQKDGVLHMLGVIGNVLIKKKTFANQLENIIVQYLFPELQSPTPYLRARACYALRNFAKLEYTIPDNSTRCLTNLIHCLCNDTSLPVQIEAAMALNLFLSDTEASDKDKAIIVPHLQVIVMRIIEIIRKTEIDDVMIVLQKIVGLFDQELQPIAVQMTSQLVEFFKHVICAEGETTDETKVEERTVAAMGVLNTLDTIVSCMGEKPEILAQIEQIIFEAIAVVLRDGILDFYEEILTLVDTLTINTISPLMWQVFYLIKEAFYRDAADYFAEIMNCLHNYIVNDTPSFLSQPDRLEIIFEMCKHVIVNDLGEDSEAHAAKLMEVVILQCQDNMSVALPAIVQMIAKRFEREVVTSELRLMLIQVFIVILWLNPDRFFQTLNTVAANDPTTQSIIGNFFNQWMTDCHLFAGVHDRRVCALGLCTLLRIDATYYPAISEIVPKILPNCIQIYEGLMKTYQHNDEDDSDDETDDDDDSVASEIEDGEDETIEHEDDFLESLDKLKGKVPDHEMSGEGVGDDDDDDDDEGSDFDIDETDLESYSTVLEANEDIDEFQIFSESLQKLQADTTGYNQALLQNLSPEQRTNIQNIIHYTEKRKQEKESSKIREAGGYNFTQSVAAGQPTTFNFAGNGPIINILQNQK</sequence>